<evidence type="ECO:0000313" key="1">
    <source>
        <dbReference type="EMBL" id="KAF0685402.1"/>
    </source>
</evidence>
<protein>
    <recommendedName>
        <fullName evidence="3">MULE transposase domain-containing protein</fullName>
    </recommendedName>
</protein>
<keyword evidence="2" id="KW-1185">Reference proteome</keyword>
<evidence type="ECO:0000313" key="2">
    <source>
        <dbReference type="Proteomes" id="UP000478052"/>
    </source>
</evidence>
<evidence type="ECO:0008006" key="3">
    <source>
        <dbReference type="Google" id="ProtNLM"/>
    </source>
</evidence>
<dbReference type="Proteomes" id="UP000478052">
    <property type="component" value="Unassembled WGS sequence"/>
</dbReference>
<reference evidence="1 2" key="1">
    <citation type="submission" date="2019-08" db="EMBL/GenBank/DDBJ databases">
        <title>Whole genome of Aphis craccivora.</title>
        <authorList>
            <person name="Voronova N.V."/>
            <person name="Shulinski R.S."/>
            <person name="Bandarenka Y.V."/>
            <person name="Zhorov D.G."/>
            <person name="Warner D."/>
        </authorList>
    </citation>
    <scope>NUCLEOTIDE SEQUENCE [LARGE SCALE GENOMIC DNA]</scope>
    <source>
        <strain evidence="1">180601</strain>
        <tissue evidence="1">Whole Body</tissue>
    </source>
</reference>
<sequence>MEEISNIVVLTCPTNLDILSRSNHIFADGTFLHSSKYYDQLYTIHTLQNGFYIPLIFCFLMSKSTEYYLRVINVLISLANCNFHFDFEKSAHNAIK</sequence>
<dbReference type="OrthoDB" id="6500349at2759"/>
<dbReference type="EMBL" id="VUJU01017080">
    <property type="protein sequence ID" value="KAF0685402.1"/>
    <property type="molecule type" value="Genomic_DNA"/>
</dbReference>
<gene>
    <name evidence="1" type="ORF">FWK35_00032783</name>
</gene>
<dbReference type="AlphaFoldDB" id="A0A6G0VKK7"/>
<comment type="caution">
    <text evidence="1">The sequence shown here is derived from an EMBL/GenBank/DDBJ whole genome shotgun (WGS) entry which is preliminary data.</text>
</comment>
<proteinExistence type="predicted"/>
<accession>A0A6G0VKK7</accession>
<organism evidence="1 2">
    <name type="scientific">Aphis craccivora</name>
    <name type="common">Cowpea aphid</name>
    <dbReference type="NCBI Taxonomy" id="307492"/>
    <lineage>
        <taxon>Eukaryota</taxon>
        <taxon>Metazoa</taxon>
        <taxon>Ecdysozoa</taxon>
        <taxon>Arthropoda</taxon>
        <taxon>Hexapoda</taxon>
        <taxon>Insecta</taxon>
        <taxon>Pterygota</taxon>
        <taxon>Neoptera</taxon>
        <taxon>Paraneoptera</taxon>
        <taxon>Hemiptera</taxon>
        <taxon>Sternorrhyncha</taxon>
        <taxon>Aphidomorpha</taxon>
        <taxon>Aphidoidea</taxon>
        <taxon>Aphididae</taxon>
        <taxon>Aphidini</taxon>
        <taxon>Aphis</taxon>
        <taxon>Aphis</taxon>
    </lineage>
</organism>
<name>A0A6G0VKK7_APHCR</name>